<dbReference type="AlphaFoldDB" id="A0A2I2G4Q7"/>
<dbReference type="Proteomes" id="UP000234275">
    <property type="component" value="Unassembled WGS sequence"/>
</dbReference>
<evidence type="ECO:0000313" key="1">
    <source>
        <dbReference type="EMBL" id="PLB47833.1"/>
    </source>
</evidence>
<keyword evidence="2" id="KW-1185">Reference proteome</keyword>
<evidence type="ECO:0000313" key="2">
    <source>
        <dbReference type="Proteomes" id="UP000234275"/>
    </source>
</evidence>
<proteinExistence type="predicted"/>
<reference evidence="1 2" key="1">
    <citation type="submission" date="2016-12" db="EMBL/GenBank/DDBJ databases">
        <title>The genomes of Aspergillus section Nigri reveals drivers in fungal speciation.</title>
        <authorList>
            <consortium name="DOE Joint Genome Institute"/>
            <person name="Vesth T.C."/>
            <person name="Nybo J."/>
            <person name="Theobald S."/>
            <person name="Brandl J."/>
            <person name="Frisvad J.C."/>
            <person name="Nielsen K.F."/>
            <person name="Lyhne E.K."/>
            <person name="Kogle M.E."/>
            <person name="Kuo A."/>
            <person name="Riley R."/>
            <person name="Clum A."/>
            <person name="Nolan M."/>
            <person name="Lipzen A."/>
            <person name="Salamov A."/>
            <person name="Henrissat B."/>
            <person name="Wiebenga A."/>
            <person name="De Vries R.P."/>
            <person name="Grigoriev I.V."/>
            <person name="Mortensen U.H."/>
            <person name="Andersen M.R."/>
            <person name="Baker S.E."/>
        </authorList>
    </citation>
    <scope>NUCLEOTIDE SEQUENCE [LARGE SCALE GENOMIC DNA]</scope>
    <source>
        <strain evidence="1 2">IBT 23096</strain>
    </source>
</reference>
<organism evidence="1 2">
    <name type="scientific">Aspergillus steynii IBT 23096</name>
    <dbReference type="NCBI Taxonomy" id="1392250"/>
    <lineage>
        <taxon>Eukaryota</taxon>
        <taxon>Fungi</taxon>
        <taxon>Dikarya</taxon>
        <taxon>Ascomycota</taxon>
        <taxon>Pezizomycotina</taxon>
        <taxon>Eurotiomycetes</taxon>
        <taxon>Eurotiomycetidae</taxon>
        <taxon>Eurotiales</taxon>
        <taxon>Aspergillaceae</taxon>
        <taxon>Aspergillus</taxon>
        <taxon>Aspergillus subgen. Circumdati</taxon>
    </lineage>
</organism>
<accession>A0A2I2G4Q7</accession>
<comment type="caution">
    <text evidence="1">The sequence shown here is derived from an EMBL/GenBank/DDBJ whole genome shotgun (WGS) entry which is preliminary data.</text>
</comment>
<gene>
    <name evidence="1" type="ORF">P170DRAFT_465384</name>
</gene>
<protein>
    <submittedName>
        <fullName evidence="1">Uncharacterized protein</fullName>
    </submittedName>
</protein>
<dbReference type="RefSeq" id="XP_024703135.1">
    <property type="nucleotide sequence ID" value="XM_024852318.1"/>
</dbReference>
<dbReference type="OrthoDB" id="2942798at2759"/>
<dbReference type="EMBL" id="MSFO01000005">
    <property type="protein sequence ID" value="PLB47833.1"/>
    <property type="molecule type" value="Genomic_DNA"/>
</dbReference>
<sequence length="129" mass="14828">MGFKTNSQLPLSFRLGSRLVFAKSATWIDARKPNVCHLELIQPFFLTLMQYTIGFLCPWIKARWPEWFLPEAVILKRPKPDWESEYATEKKAYELLRPIQGVITPYFYGEAVYDGSPALVLSAVTGQDL</sequence>
<dbReference type="VEuPathDB" id="FungiDB:P170DRAFT_465384"/>
<name>A0A2I2G4Q7_9EURO</name>
<dbReference type="GeneID" id="36560016"/>